<accession>A0A1V3WLF7</accession>
<evidence type="ECO:0000313" key="2">
    <source>
        <dbReference type="EMBL" id="OOK67809.1"/>
    </source>
</evidence>
<name>A0A1V3WLF7_MYCKA</name>
<comment type="caution">
    <text evidence="2">The sequence shown here is derived from an EMBL/GenBank/DDBJ whole genome shotgun (WGS) entry which is preliminary data.</text>
</comment>
<evidence type="ECO:0000256" key="1">
    <source>
        <dbReference type="SAM" id="MobiDB-lite"/>
    </source>
</evidence>
<reference evidence="2 3" key="1">
    <citation type="submission" date="2017-02" db="EMBL/GenBank/DDBJ databases">
        <title>Complete genome sequences of Mycobacterium kansasii strains isolated from rhesus macaques.</title>
        <authorList>
            <person name="Panda A."/>
            <person name="Nagaraj S."/>
            <person name="Zhao X."/>
            <person name="Tettelin H."/>
            <person name="Detolla L.J."/>
        </authorList>
    </citation>
    <scope>NUCLEOTIDE SEQUENCE [LARGE SCALE GENOMIC DNA]</scope>
    <source>
        <strain evidence="2 3">11-3813</strain>
    </source>
</reference>
<dbReference type="EMBL" id="MVBM01000008">
    <property type="protein sequence ID" value="OOK67809.1"/>
    <property type="molecule type" value="Genomic_DNA"/>
</dbReference>
<gene>
    <name evidence="2" type="ORF">BZL30_7558</name>
</gene>
<evidence type="ECO:0000313" key="3">
    <source>
        <dbReference type="Proteomes" id="UP000189229"/>
    </source>
</evidence>
<dbReference type="AlphaFoldDB" id="A0A1V3WLF7"/>
<organism evidence="2 3">
    <name type="scientific">Mycobacterium kansasii</name>
    <dbReference type="NCBI Taxonomy" id="1768"/>
    <lineage>
        <taxon>Bacteria</taxon>
        <taxon>Bacillati</taxon>
        <taxon>Actinomycetota</taxon>
        <taxon>Actinomycetes</taxon>
        <taxon>Mycobacteriales</taxon>
        <taxon>Mycobacteriaceae</taxon>
        <taxon>Mycobacterium</taxon>
    </lineage>
</organism>
<proteinExistence type="predicted"/>
<protein>
    <submittedName>
        <fullName evidence="2">Uncharacterized protein</fullName>
    </submittedName>
</protein>
<dbReference type="Proteomes" id="UP000189229">
    <property type="component" value="Unassembled WGS sequence"/>
</dbReference>
<sequence length="42" mass="4825">MTFESAGHFSESTCADRADDSCGRCHRRMRDAIAIVLRLPWR</sequence>
<feature type="region of interest" description="Disordered" evidence="1">
    <location>
        <begin position="1"/>
        <end position="21"/>
    </location>
</feature>